<dbReference type="HOGENOM" id="CLU_1746233_0_0_4"/>
<protein>
    <submittedName>
        <fullName evidence="1">Uncharacterized protein</fullName>
    </submittedName>
</protein>
<dbReference type="OrthoDB" id="9110235at2"/>
<dbReference type="EMBL" id="CP002217">
    <property type="protein sequence ID" value="ADN56063.1"/>
    <property type="molecule type" value="Genomic_DNA"/>
</dbReference>
<dbReference type="KEGG" id="bgf:BC1003_0055"/>
<gene>
    <name evidence="1" type="ordered locus">BC1003_0055</name>
</gene>
<accession>E1T4J9</accession>
<organism evidence="1">
    <name type="scientific">Burkholderia sp. (strain CCGE1003)</name>
    <dbReference type="NCBI Taxonomy" id="640512"/>
    <lineage>
        <taxon>Bacteria</taxon>
        <taxon>Pseudomonadati</taxon>
        <taxon>Pseudomonadota</taxon>
        <taxon>Betaproteobacteria</taxon>
        <taxon>Burkholderiales</taxon>
        <taxon>Burkholderiaceae</taxon>
        <taxon>Burkholderia</taxon>
    </lineage>
</organism>
<evidence type="ECO:0000313" key="1">
    <source>
        <dbReference type="EMBL" id="ADN56063.1"/>
    </source>
</evidence>
<dbReference type="AlphaFoldDB" id="E1T4J9"/>
<dbReference type="STRING" id="640512.BC1003_0055"/>
<sequence length="149" mass="16416">MATHFSFSTGELDAGKGLVLAPGRTTAQDVIEAGWRALDAHNGWESFANDKLVIWRHSFAVSARFHLGGFAQIDCIWNDGSILKQDWSATDDDLLREKKTLAKLIKEEAQTTPVATSLGADTFAFQWGTISVRADQRSMIVLVTIGYSR</sequence>
<name>E1T4J9_BURSG</name>
<reference evidence="1" key="1">
    <citation type="submission" date="2010-09" db="EMBL/GenBank/DDBJ databases">
        <title>Complete sequence of chromosome1 of Burkholderia sp. CCGE1003.</title>
        <authorList>
            <consortium name="US DOE Joint Genome Institute"/>
            <person name="Lucas S."/>
            <person name="Copeland A."/>
            <person name="Lapidus A."/>
            <person name="Cheng J.-F."/>
            <person name="Bruce D."/>
            <person name="Goodwin L."/>
            <person name="Pitluck S."/>
            <person name="Daligault H."/>
            <person name="Davenport K."/>
            <person name="Detter J.C."/>
            <person name="Han C."/>
            <person name="Tapia R."/>
            <person name="Land M."/>
            <person name="Hauser L."/>
            <person name="Jeffries C."/>
            <person name="Kyrpides N."/>
            <person name="Ivanova N."/>
            <person name="Ovchinnikova G."/>
            <person name="Martinez-Romero E."/>
            <person name="Rogel M.A."/>
            <person name="Auchtung J."/>
            <person name="Tiedje J.M."/>
            <person name="Woyke T."/>
        </authorList>
    </citation>
    <scope>NUCLEOTIDE SEQUENCE</scope>
    <source>
        <strain evidence="1">CCGE1003</strain>
    </source>
</reference>
<proteinExistence type="predicted"/>